<accession>A0A914XGM7</accession>
<evidence type="ECO:0000256" key="1">
    <source>
        <dbReference type="SAM" id="SignalP"/>
    </source>
</evidence>
<dbReference type="SUPFAM" id="SSF54648">
    <property type="entry name" value="DLC"/>
    <property type="match status" value="1"/>
</dbReference>
<dbReference type="GO" id="GO:0007017">
    <property type="term" value="P:microtubule-based process"/>
    <property type="evidence" value="ECO:0007669"/>
    <property type="project" value="InterPro"/>
</dbReference>
<dbReference type="SMART" id="SM01375">
    <property type="entry name" value="Dynein_light"/>
    <property type="match status" value="1"/>
</dbReference>
<dbReference type="GO" id="GO:0030286">
    <property type="term" value="C:dynein complex"/>
    <property type="evidence" value="ECO:0007669"/>
    <property type="project" value="InterPro"/>
</dbReference>
<keyword evidence="1" id="KW-0732">Signal</keyword>
<feature type="chain" id="PRO_5036697336" evidence="1">
    <location>
        <begin position="23"/>
        <end position="137"/>
    </location>
</feature>
<dbReference type="InterPro" id="IPR037177">
    <property type="entry name" value="DLC_sf"/>
</dbReference>
<protein>
    <submittedName>
        <fullName evidence="3">Uncharacterized protein</fullName>
    </submittedName>
</protein>
<keyword evidence="2" id="KW-1185">Reference proteome</keyword>
<sequence>MLPSFSVIVLLSAIVHFERSIALPVRQISKSRSQESDIQLRTSRQALNIEVIARDVPKEMEDEVVKFVKEVLAKHGSGSAGVSEIGRKMDAKYGPYWQVFSYSADANMGAARHSKQHIQLEVNKETGVLIYQTENGF</sequence>
<feature type="signal peptide" evidence="1">
    <location>
        <begin position="1"/>
        <end position="22"/>
    </location>
</feature>
<dbReference type="AlphaFoldDB" id="A0A914XGM7"/>
<reference evidence="3" key="1">
    <citation type="submission" date="2022-11" db="UniProtKB">
        <authorList>
            <consortium name="WormBaseParasite"/>
        </authorList>
    </citation>
    <scope>IDENTIFICATION</scope>
</reference>
<dbReference type="Pfam" id="PF01221">
    <property type="entry name" value="Dynein_light"/>
    <property type="match status" value="1"/>
</dbReference>
<dbReference type="Gene3D" id="3.30.740.10">
    <property type="entry name" value="Protein Inhibitor Of Neuronal Nitric Oxide Synthase"/>
    <property type="match status" value="1"/>
</dbReference>
<dbReference type="Proteomes" id="UP000887566">
    <property type="component" value="Unplaced"/>
</dbReference>
<dbReference type="InterPro" id="IPR001372">
    <property type="entry name" value="Dynein_light_chain_typ-1/2"/>
</dbReference>
<dbReference type="WBParaSite" id="PSAMB.scaffold797size41236.g8739.t1">
    <property type="protein sequence ID" value="PSAMB.scaffold797size41236.g8739.t1"/>
    <property type="gene ID" value="PSAMB.scaffold797size41236.g8739"/>
</dbReference>
<proteinExistence type="predicted"/>
<name>A0A914XGM7_9BILA</name>
<evidence type="ECO:0000313" key="2">
    <source>
        <dbReference type="Proteomes" id="UP000887566"/>
    </source>
</evidence>
<organism evidence="2 3">
    <name type="scientific">Plectus sambesii</name>
    <dbReference type="NCBI Taxonomy" id="2011161"/>
    <lineage>
        <taxon>Eukaryota</taxon>
        <taxon>Metazoa</taxon>
        <taxon>Ecdysozoa</taxon>
        <taxon>Nematoda</taxon>
        <taxon>Chromadorea</taxon>
        <taxon>Plectida</taxon>
        <taxon>Plectina</taxon>
        <taxon>Plectoidea</taxon>
        <taxon>Plectidae</taxon>
        <taxon>Plectus</taxon>
    </lineage>
</organism>
<evidence type="ECO:0000313" key="3">
    <source>
        <dbReference type="WBParaSite" id="PSAMB.scaffold797size41236.g8739.t1"/>
    </source>
</evidence>